<protein>
    <submittedName>
        <fullName evidence="7">Transcriptional regulator</fullName>
    </submittedName>
</protein>
<dbReference type="RefSeq" id="WP_032932320.1">
    <property type="nucleotide sequence ID" value="NZ_LZTH01000034.1"/>
</dbReference>
<dbReference type="OrthoDB" id="528082at2"/>
<dbReference type="SUPFAM" id="SSF46785">
    <property type="entry name" value="Winged helix' DNA-binding domain"/>
    <property type="match status" value="1"/>
</dbReference>
<dbReference type="GeneID" id="66681159"/>
<evidence type="ECO:0000256" key="5">
    <source>
        <dbReference type="ARBA" id="ARBA00023163"/>
    </source>
</evidence>
<keyword evidence="4" id="KW-0238">DNA-binding</keyword>
<name>A0A1A5I633_RHILI</name>
<dbReference type="InterPro" id="IPR005119">
    <property type="entry name" value="LysR_subst-bd"/>
</dbReference>
<feature type="domain" description="HTH lysR-type" evidence="6">
    <location>
        <begin position="6"/>
        <end position="65"/>
    </location>
</feature>
<dbReference type="Pfam" id="PF03466">
    <property type="entry name" value="LysR_substrate"/>
    <property type="match status" value="1"/>
</dbReference>
<dbReference type="PANTHER" id="PTHR30118:SF15">
    <property type="entry name" value="TRANSCRIPTIONAL REGULATORY PROTEIN"/>
    <property type="match status" value="1"/>
</dbReference>
<dbReference type="InterPro" id="IPR000847">
    <property type="entry name" value="LysR_HTH_N"/>
</dbReference>
<dbReference type="PROSITE" id="PS50931">
    <property type="entry name" value="HTH_LYSR"/>
    <property type="match status" value="1"/>
</dbReference>
<dbReference type="AlphaFoldDB" id="A0A1A5I633"/>
<dbReference type="PRINTS" id="PR00039">
    <property type="entry name" value="HTHLYSR"/>
</dbReference>
<dbReference type="SUPFAM" id="SSF53850">
    <property type="entry name" value="Periplasmic binding protein-like II"/>
    <property type="match status" value="1"/>
</dbReference>
<dbReference type="Gene3D" id="3.40.190.10">
    <property type="entry name" value="Periplasmic binding protein-like II"/>
    <property type="match status" value="2"/>
</dbReference>
<keyword evidence="2" id="KW-0536">Nodulation</keyword>
<dbReference type="PANTHER" id="PTHR30118">
    <property type="entry name" value="HTH-TYPE TRANSCRIPTIONAL REGULATOR LEUO-RELATED"/>
    <property type="match status" value="1"/>
</dbReference>
<keyword evidence="5" id="KW-0804">Transcription</keyword>
<evidence type="ECO:0000313" key="7">
    <source>
        <dbReference type="EMBL" id="OBP82863.1"/>
    </source>
</evidence>
<dbReference type="InterPro" id="IPR036388">
    <property type="entry name" value="WH-like_DNA-bd_sf"/>
</dbReference>
<comment type="similarity">
    <text evidence="1">Belongs to the LysR transcriptional regulatory family.</text>
</comment>
<evidence type="ECO:0000256" key="1">
    <source>
        <dbReference type="ARBA" id="ARBA00009437"/>
    </source>
</evidence>
<keyword evidence="3" id="KW-0805">Transcription regulation</keyword>
<dbReference type="InterPro" id="IPR050389">
    <property type="entry name" value="LysR-type_TF"/>
</dbReference>
<dbReference type="Proteomes" id="UP000093748">
    <property type="component" value="Unassembled WGS sequence"/>
</dbReference>
<sequence length="304" mass="33783">MDLSRVDLNLLVSLDVLLEECNVTRAAQRLHVSQPALSAQLGRLRHLFDDPLLVPASVGRGMTPTSRALPLRDSLKAALKGLEVVLAREHPFDPAQDARDFQIATTDNGIIVVGLPLLSRLQSEAGAGVRVAFRLLDTTQLSQQIERREVDLVIAPPSMFPPFLKARRIYDEVYAIAQRRDHPRGTEPLSLDGYCALDHVLVSLKGGLYEGRVDQALAKLGRNRRVRLSLPNFTSVPQVLQATDYVCTMPARFAKSLKDELDVFELPFAVPGFAMHMAWHPREQSDAAQSWLRTQVLEVVNSGR</sequence>
<reference evidence="8" key="1">
    <citation type="submission" date="2016-06" db="EMBL/GenBank/DDBJ databases">
        <title>NZP2037 Pacbio-Illumina hybrid assembly.</title>
        <authorList>
            <person name="Ramsay J.P."/>
        </authorList>
    </citation>
    <scope>NUCLEOTIDE SEQUENCE [LARGE SCALE GENOMIC DNA]</scope>
    <source>
        <strain evidence="8">R7ANS::ICEMlSym2042</strain>
    </source>
</reference>
<evidence type="ECO:0000256" key="4">
    <source>
        <dbReference type="ARBA" id="ARBA00023125"/>
    </source>
</evidence>
<dbReference type="GO" id="GO:0003677">
    <property type="term" value="F:DNA binding"/>
    <property type="evidence" value="ECO:0007669"/>
    <property type="project" value="UniProtKB-KW"/>
</dbReference>
<proteinExistence type="inferred from homology"/>
<evidence type="ECO:0000313" key="8">
    <source>
        <dbReference type="Proteomes" id="UP000093748"/>
    </source>
</evidence>
<evidence type="ECO:0000256" key="3">
    <source>
        <dbReference type="ARBA" id="ARBA00023015"/>
    </source>
</evidence>
<evidence type="ECO:0000256" key="2">
    <source>
        <dbReference type="ARBA" id="ARBA00022458"/>
    </source>
</evidence>
<gene>
    <name evidence="7" type="ORF">BAE39_04855</name>
</gene>
<dbReference type="Gene3D" id="1.10.10.10">
    <property type="entry name" value="Winged helix-like DNA-binding domain superfamily/Winged helix DNA-binding domain"/>
    <property type="match status" value="1"/>
</dbReference>
<organism evidence="7 8">
    <name type="scientific">Rhizobium loti</name>
    <name type="common">Mesorhizobium loti</name>
    <dbReference type="NCBI Taxonomy" id="381"/>
    <lineage>
        <taxon>Bacteria</taxon>
        <taxon>Pseudomonadati</taxon>
        <taxon>Pseudomonadota</taxon>
        <taxon>Alphaproteobacteria</taxon>
        <taxon>Hyphomicrobiales</taxon>
        <taxon>Phyllobacteriaceae</taxon>
        <taxon>Mesorhizobium</taxon>
    </lineage>
</organism>
<dbReference type="EMBL" id="LZTJ01000001">
    <property type="protein sequence ID" value="OBP82863.1"/>
    <property type="molecule type" value="Genomic_DNA"/>
</dbReference>
<accession>A0A1A5I633</accession>
<dbReference type="GO" id="GO:0003700">
    <property type="term" value="F:DNA-binding transcription factor activity"/>
    <property type="evidence" value="ECO:0007669"/>
    <property type="project" value="InterPro"/>
</dbReference>
<comment type="caution">
    <text evidence="7">The sequence shown here is derived from an EMBL/GenBank/DDBJ whole genome shotgun (WGS) entry which is preliminary data.</text>
</comment>
<dbReference type="InterPro" id="IPR036390">
    <property type="entry name" value="WH_DNA-bd_sf"/>
</dbReference>
<evidence type="ECO:0000259" key="6">
    <source>
        <dbReference type="PROSITE" id="PS50931"/>
    </source>
</evidence>
<dbReference type="Pfam" id="PF00126">
    <property type="entry name" value="HTH_1"/>
    <property type="match status" value="1"/>
</dbReference>